<evidence type="ECO:0000313" key="11">
    <source>
        <dbReference type="EMBL" id="WAC02498.1"/>
    </source>
</evidence>
<dbReference type="InterPro" id="IPR044862">
    <property type="entry name" value="Pro_4_hyd_alph_FE2OG_OXY"/>
</dbReference>
<dbReference type="GO" id="GO:0051213">
    <property type="term" value="F:dioxygenase activity"/>
    <property type="evidence" value="ECO:0007669"/>
    <property type="project" value="UniProtKB-KW"/>
</dbReference>
<evidence type="ECO:0000256" key="5">
    <source>
        <dbReference type="ARBA" id="ARBA00022737"/>
    </source>
</evidence>
<evidence type="ECO:0000256" key="4">
    <source>
        <dbReference type="ARBA" id="ARBA00022723"/>
    </source>
</evidence>
<accession>A0A9E8MVY8</accession>
<evidence type="ECO:0000256" key="2">
    <source>
        <dbReference type="ARBA" id="ARBA00022490"/>
    </source>
</evidence>
<dbReference type="SUPFAM" id="SSF50978">
    <property type="entry name" value="WD40 repeat-like"/>
    <property type="match status" value="1"/>
</dbReference>
<dbReference type="Gene3D" id="2.130.10.10">
    <property type="entry name" value="YVTN repeat-like/Quinoprotein amine dehydrogenase"/>
    <property type="match status" value="1"/>
</dbReference>
<dbReference type="InterPro" id="IPR001680">
    <property type="entry name" value="WD40_rpt"/>
</dbReference>
<keyword evidence="12" id="KW-1185">Reference proteome</keyword>
<dbReference type="AlphaFoldDB" id="A0A9E8MVY8"/>
<dbReference type="InterPro" id="IPR006620">
    <property type="entry name" value="Pro_4_hyd_alph"/>
</dbReference>
<evidence type="ECO:0000256" key="8">
    <source>
        <dbReference type="ARBA" id="ARBA00023002"/>
    </source>
</evidence>
<keyword evidence="8" id="KW-0560">Oxidoreductase</keyword>
<keyword evidence="6" id="KW-0847">Vitamin C</keyword>
<dbReference type="GO" id="GO:0005737">
    <property type="term" value="C:cytoplasm"/>
    <property type="evidence" value="ECO:0007669"/>
    <property type="project" value="UniProtKB-ARBA"/>
</dbReference>
<evidence type="ECO:0000256" key="6">
    <source>
        <dbReference type="ARBA" id="ARBA00022896"/>
    </source>
</evidence>
<evidence type="ECO:0000256" key="7">
    <source>
        <dbReference type="ARBA" id="ARBA00022964"/>
    </source>
</evidence>
<dbReference type="GO" id="GO:0005506">
    <property type="term" value="F:iron ion binding"/>
    <property type="evidence" value="ECO:0007669"/>
    <property type="project" value="InterPro"/>
</dbReference>
<keyword evidence="9" id="KW-0408">Iron</keyword>
<keyword evidence="7" id="KW-0223">Dioxygenase</keyword>
<dbReference type="SMART" id="SM00320">
    <property type="entry name" value="WD40"/>
    <property type="match status" value="2"/>
</dbReference>
<evidence type="ECO:0000256" key="9">
    <source>
        <dbReference type="ARBA" id="ARBA00023004"/>
    </source>
</evidence>
<protein>
    <submittedName>
        <fullName evidence="11">2OG-Fe(II) oxygenase</fullName>
    </submittedName>
</protein>
<dbReference type="SUPFAM" id="SSF51197">
    <property type="entry name" value="Clavaminate synthase-like"/>
    <property type="match status" value="1"/>
</dbReference>
<feature type="domain" description="Fe2OG dioxygenase" evidence="10">
    <location>
        <begin position="82"/>
        <end position="184"/>
    </location>
</feature>
<dbReference type="Gene3D" id="2.60.120.620">
    <property type="entry name" value="q2cbj1_9rhob like domain"/>
    <property type="match status" value="1"/>
</dbReference>
<dbReference type="PANTHER" id="PTHR19849:SF0">
    <property type="entry name" value="PHOSPHOLIPASE A-2-ACTIVATING PROTEIN"/>
    <property type="match status" value="1"/>
</dbReference>
<dbReference type="RefSeq" id="WP_267677095.1">
    <property type="nucleotide sequence ID" value="NZ_CP113088.1"/>
</dbReference>
<name>A0A9E8MVY8_9FLAO</name>
<dbReference type="KEGG" id="lnu:N7U66_01945"/>
<dbReference type="EMBL" id="CP113088">
    <property type="protein sequence ID" value="WAC02498.1"/>
    <property type="molecule type" value="Genomic_DNA"/>
</dbReference>
<dbReference type="GO" id="GO:0043161">
    <property type="term" value="P:proteasome-mediated ubiquitin-dependent protein catabolic process"/>
    <property type="evidence" value="ECO:0007669"/>
    <property type="project" value="TreeGrafter"/>
</dbReference>
<dbReference type="GO" id="GO:0043130">
    <property type="term" value="F:ubiquitin binding"/>
    <property type="evidence" value="ECO:0007669"/>
    <property type="project" value="TreeGrafter"/>
</dbReference>
<proteinExistence type="predicted"/>
<dbReference type="Pfam" id="PF00400">
    <property type="entry name" value="WD40"/>
    <property type="match status" value="2"/>
</dbReference>
<reference evidence="11" key="1">
    <citation type="submission" date="2022-11" db="EMBL/GenBank/DDBJ databases">
        <title>Lacinutrix neustonica HL-RS19T sp. nov., isolated from the surface microlayer sample of brackish Lake Shihwa.</title>
        <authorList>
            <person name="Choi J.Y."/>
            <person name="Hwang C.Y."/>
        </authorList>
    </citation>
    <scope>NUCLEOTIDE SEQUENCE</scope>
    <source>
        <strain evidence="11">HL-RS19</strain>
    </source>
</reference>
<dbReference type="InterPro" id="IPR015943">
    <property type="entry name" value="WD40/YVTN_repeat-like_dom_sf"/>
</dbReference>
<keyword evidence="5" id="KW-0677">Repeat</keyword>
<dbReference type="Proteomes" id="UP001164705">
    <property type="component" value="Chromosome"/>
</dbReference>
<dbReference type="PANTHER" id="PTHR19849">
    <property type="entry name" value="PHOSPHOLIPASE A-2-ACTIVATING PROTEIN"/>
    <property type="match status" value="1"/>
</dbReference>
<evidence type="ECO:0000259" key="10">
    <source>
        <dbReference type="PROSITE" id="PS51471"/>
    </source>
</evidence>
<evidence type="ECO:0000256" key="3">
    <source>
        <dbReference type="ARBA" id="ARBA00022574"/>
    </source>
</evidence>
<dbReference type="GO" id="GO:0016705">
    <property type="term" value="F:oxidoreductase activity, acting on paired donors, with incorporation or reduction of molecular oxygen"/>
    <property type="evidence" value="ECO:0007669"/>
    <property type="project" value="InterPro"/>
</dbReference>
<comment type="cofactor">
    <cofactor evidence="1">
        <name>L-ascorbate</name>
        <dbReference type="ChEBI" id="CHEBI:38290"/>
    </cofactor>
</comment>
<keyword evidence="2" id="KW-0963">Cytoplasm</keyword>
<evidence type="ECO:0000256" key="1">
    <source>
        <dbReference type="ARBA" id="ARBA00001961"/>
    </source>
</evidence>
<gene>
    <name evidence="11" type="ORF">N7U66_01945</name>
</gene>
<dbReference type="GO" id="GO:0010992">
    <property type="term" value="P:ubiquitin recycling"/>
    <property type="evidence" value="ECO:0007669"/>
    <property type="project" value="TreeGrafter"/>
</dbReference>
<evidence type="ECO:0000313" key="12">
    <source>
        <dbReference type="Proteomes" id="UP001164705"/>
    </source>
</evidence>
<dbReference type="PROSITE" id="PS51471">
    <property type="entry name" value="FE2OG_OXY"/>
    <property type="match status" value="1"/>
</dbReference>
<keyword evidence="4" id="KW-0479">Metal-binding</keyword>
<sequence length="264" mass="31375">MSINIEYIEGLPIIEIENFISIDQCDCLLNNRINQFESAISHYPDYYRNNDRLVEDNDDLSQELFGVLNEFNENYFNDFVGLNNRLRFCRYQKDQLFSKHQDGVHYPNDNHESKYTFLLYLNAPESFSSGNTEFFISKYDEKPCKTIIPQKGKLVIFDHKIWHKGAKITLGNKYILRSDIFVNRQMEFKHHKGYIWSLLSSDKNHFFSCGRDTTIKLWDNELRLINSIKIHTKSVLKIARLNSDEFVSCSRDFTLKKWNYSVLF</sequence>
<organism evidence="11 12">
    <name type="scientific">Lacinutrix neustonica</name>
    <dbReference type="NCBI Taxonomy" id="2980107"/>
    <lineage>
        <taxon>Bacteria</taxon>
        <taxon>Pseudomonadati</taxon>
        <taxon>Bacteroidota</taxon>
        <taxon>Flavobacteriia</taxon>
        <taxon>Flavobacteriales</taxon>
        <taxon>Flavobacteriaceae</taxon>
        <taxon>Lacinutrix</taxon>
    </lineage>
</organism>
<dbReference type="InterPro" id="IPR005123">
    <property type="entry name" value="Oxoglu/Fe-dep_dioxygenase_dom"/>
</dbReference>
<dbReference type="SMART" id="SM00702">
    <property type="entry name" value="P4Hc"/>
    <property type="match status" value="1"/>
</dbReference>
<keyword evidence="3" id="KW-0853">WD repeat</keyword>
<dbReference type="InterPro" id="IPR036322">
    <property type="entry name" value="WD40_repeat_dom_sf"/>
</dbReference>
<dbReference type="Pfam" id="PF13640">
    <property type="entry name" value="2OG-FeII_Oxy_3"/>
    <property type="match status" value="1"/>
</dbReference>
<dbReference type="GO" id="GO:0031418">
    <property type="term" value="F:L-ascorbic acid binding"/>
    <property type="evidence" value="ECO:0007669"/>
    <property type="project" value="UniProtKB-KW"/>
</dbReference>